<evidence type="ECO:0000256" key="4">
    <source>
        <dbReference type="ARBA" id="ARBA00022801"/>
    </source>
</evidence>
<evidence type="ECO:0000256" key="5">
    <source>
        <dbReference type="ARBA" id="ARBA00022884"/>
    </source>
</evidence>
<dbReference type="PIRSF" id="PIRSF018644">
    <property type="entry name" value="RNA-binding_FAU-1"/>
    <property type="match status" value="1"/>
</dbReference>
<dbReference type="EMBL" id="CP013694">
    <property type="protein sequence ID" value="ALU28580.1"/>
    <property type="molecule type" value="Genomic_DNA"/>
</dbReference>
<organism evidence="8 11">
    <name type="scientific">Sulfolobus acidocaldarius</name>
    <dbReference type="NCBI Taxonomy" id="2285"/>
    <lineage>
        <taxon>Archaea</taxon>
        <taxon>Thermoproteota</taxon>
        <taxon>Thermoprotei</taxon>
        <taxon>Sulfolobales</taxon>
        <taxon>Sulfolobaceae</taxon>
        <taxon>Sulfolobus</taxon>
    </lineage>
</organism>
<dbReference type="EC" id="3.1.26.-" evidence="6"/>
<dbReference type="Proteomes" id="UP000065473">
    <property type="component" value="Chromosome"/>
</dbReference>
<evidence type="ECO:0000313" key="11">
    <source>
        <dbReference type="Proteomes" id="UP000065473"/>
    </source>
</evidence>
<keyword evidence="3 6" id="KW-0255">Endonuclease</keyword>
<evidence type="ECO:0000313" key="8">
    <source>
        <dbReference type="EMBL" id="ALU28580.1"/>
    </source>
</evidence>
<dbReference type="PANTHER" id="PTHR39159:SF1">
    <property type="entry name" value="UPF0374 PROTEIN YGAC"/>
    <property type="match status" value="1"/>
</dbReference>
<evidence type="ECO:0000313" key="9">
    <source>
        <dbReference type="EMBL" id="ALU31293.1"/>
    </source>
</evidence>
<proteinExistence type="inferred from homology"/>
<dbReference type="STRING" id="1435377.SUSAZ_05775"/>
<evidence type="ECO:0000256" key="1">
    <source>
        <dbReference type="ARBA" id="ARBA00022552"/>
    </source>
</evidence>
<dbReference type="GO" id="GO:0016891">
    <property type="term" value="F:RNA endonuclease activity producing 5'-phosphomonoesters, hydrolytic mechanism"/>
    <property type="evidence" value="ECO:0007669"/>
    <property type="project" value="UniProtKB-UniRule"/>
</dbReference>
<dbReference type="Proteomes" id="UP000060043">
    <property type="component" value="Chromosome"/>
</dbReference>
<keyword evidence="2 6" id="KW-0540">Nuclease</keyword>
<dbReference type="InterPro" id="IPR035930">
    <property type="entry name" value="FomD-like_sf"/>
</dbReference>
<sequence>MRVRIRGIYATALTYLFLKNGFEIVQQTPQIAERFFMDIIRSPADVTVKDGIDKGEIVSVGEDIYNFMRSIFKYSPIWRSPIKLYSVVSTEDCKFMNFIVEPCLSEGLVIKPPVEGKIILSSPRAVGKFAMVWKGDGRTFFSEHIDERDSQRLLSVSIPFNKKGYNVKWRSNAAMATTAELKEELENLTMRYSYNDFREQGEDFLKVTLSLEDKLFLDDIRSLVINTMKFHHMLKMTYSNEVDIEEGKVNPSPEKLLTSLIGDNMIEAIEHVKPNGKRVLLKGGTIVQKEIGRDYYWLKIRREFKSGGIYDGLNLKIEDGDYDLVELDSRNWYQIHRYHDRNNNLKGLYVNISTPPELLKNRIRYLDLEVDVVKVNNTVNIIDLEELEANKPILGEFLYKKALEIAQNIKDKLNEDKI</sequence>
<keyword evidence="1 6" id="KW-0698">rRNA processing</keyword>
<dbReference type="PaxDb" id="1435377-SUSAZ_05775"/>
<dbReference type="GO" id="GO:0006364">
    <property type="term" value="P:rRNA processing"/>
    <property type="evidence" value="ECO:0007669"/>
    <property type="project" value="UniProtKB-UniRule"/>
</dbReference>
<keyword evidence="5 6" id="KW-0694">RNA-binding</keyword>
<dbReference type="HAMAP" id="MF_01910">
    <property type="entry name" value="RNA_binding_AU_1"/>
    <property type="match status" value="1"/>
</dbReference>
<dbReference type="Gene3D" id="2.40.380.10">
    <property type="entry name" value="FomD-like"/>
    <property type="match status" value="1"/>
</dbReference>
<feature type="domain" description="DUF402" evidence="7">
    <location>
        <begin position="281"/>
        <end position="416"/>
    </location>
</feature>
<dbReference type="SUPFAM" id="SSF159234">
    <property type="entry name" value="FomD-like"/>
    <property type="match status" value="1"/>
</dbReference>
<evidence type="ECO:0000256" key="6">
    <source>
        <dbReference type="HAMAP-Rule" id="MF_01910"/>
    </source>
</evidence>
<accession>A0A0U2VTN3</accession>
<protein>
    <recommendedName>
        <fullName evidence="6">Probable ribonuclease FAU-1</fullName>
        <ecNumber evidence="6">3.1.26.-</ecNumber>
    </recommendedName>
    <alternativeName>
        <fullName evidence="6">RNA-binding protein FAU-1</fullName>
    </alternativeName>
</protein>
<dbReference type="Pfam" id="PF04167">
    <property type="entry name" value="DUF402"/>
    <property type="match status" value="1"/>
</dbReference>
<dbReference type="GO" id="GO:0035925">
    <property type="term" value="F:mRNA 3'-UTR AU-rich region binding"/>
    <property type="evidence" value="ECO:0007669"/>
    <property type="project" value="UniProtKB-UniRule"/>
</dbReference>
<dbReference type="InterPro" id="IPR007295">
    <property type="entry name" value="DUF402"/>
</dbReference>
<dbReference type="OMA" id="DIVKWPD"/>
<reference evidence="10 11" key="1">
    <citation type="submission" date="2015-12" db="EMBL/GenBank/DDBJ databases">
        <title>A stable core within a dynamic pangenome in Sulfolobus acidocaldarius.</title>
        <authorList>
            <person name="Anderson R."/>
            <person name="Kouris A."/>
            <person name="Seward C."/>
            <person name="Campbell K."/>
            <person name="Whitaker R."/>
        </authorList>
    </citation>
    <scope>NUCLEOTIDE SEQUENCE [LARGE SCALE GENOMIC DNA]</scope>
    <source>
        <strain evidence="8 11">GG12-C01-09</strain>
        <strain evidence="9 10">NG05B_CO5_07</strain>
    </source>
</reference>
<evidence type="ECO:0000313" key="10">
    <source>
        <dbReference type="Proteomes" id="UP000060043"/>
    </source>
</evidence>
<dbReference type="InterPro" id="IPR016730">
    <property type="entry name" value="RNA-bd_FAU-1"/>
</dbReference>
<evidence type="ECO:0000256" key="3">
    <source>
        <dbReference type="ARBA" id="ARBA00022759"/>
    </source>
</evidence>
<dbReference type="EMBL" id="CP013695">
    <property type="protein sequence ID" value="ALU31293.1"/>
    <property type="molecule type" value="Genomic_DNA"/>
</dbReference>
<keyword evidence="4 6" id="KW-0378">Hydrolase</keyword>
<dbReference type="AlphaFoldDB" id="A0A0U2VTN3"/>
<comment type="function">
    <text evidence="6">Probable RNase involved in rRNA stability through maturation and/or degradation of precursor rRNAs. Binds to RNA in loop regions with AU-rich sequences.</text>
</comment>
<dbReference type="InterPro" id="IPR050212">
    <property type="entry name" value="Ntdp-like"/>
</dbReference>
<name>A0A0U2VTN3_9CREN</name>
<dbReference type="RefSeq" id="WP_011278061.1">
    <property type="nucleotide sequence ID" value="NZ_BHWZ01000002.1"/>
</dbReference>
<comment type="similarity">
    <text evidence="6">Belongs to the FAU-1 family.</text>
</comment>
<dbReference type="GeneID" id="14551716"/>
<evidence type="ECO:0000256" key="2">
    <source>
        <dbReference type="ARBA" id="ARBA00022722"/>
    </source>
</evidence>
<evidence type="ECO:0000259" key="7">
    <source>
        <dbReference type="Pfam" id="PF04167"/>
    </source>
</evidence>
<gene>
    <name evidence="6" type="primary">fau-1</name>
    <name evidence="8" type="ORF">ATY89_00435</name>
    <name evidence="9" type="ORF">ATZ20_03480</name>
</gene>
<dbReference type="SMR" id="A0A0U2VTN3"/>
<dbReference type="OrthoDB" id="84798at2157"/>
<dbReference type="PANTHER" id="PTHR39159">
    <property type="match status" value="1"/>
</dbReference>